<comment type="caution">
    <text evidence="2">The sequence shown here is derived from an EMBL/GenBank/DDBJ whole genome shotgun (WGS) entry which is preliminary data.</text>
</comment>
<keyword evidence="1" id="KW-0472">Membrane</keyword>
<dbReference type="EMBL" id="JBHUML010000005">
    <property type="protein sequence ID" value="MFD2706484.1"/>
    <property type="molecule type" value="Genomic_DNA"/>
</dbReference>
<feature type="transmembrane region" description="Helical" evidence="1">
    <location>
        <begin position="57"/>
        <end position="75"/>
    </location>
</feature>
<keyword evidence="1" id="KW-1133">Transmembrane helix</keyword>
<proteinExistence type="predicted"/>
<evidence type="ECO:0000313" key="2">
    <source>
        <dbReference type="EMBL" id="MFD2706484.1"/>
    </source>
</evidence>
<sequence length="89" mass="9684">MIVLLVIVVLFLTFVQKKFGIFTKKQNEDAPAKISLGLLVLTVSTTTTLPAGGVETGLNYIVLGMGIMASIVLFYDAFDAMRNKETADR</sequence>
<dbReference type="Proteomes" id="UP001597520">
    <property type="component" value="Unassembled WGS sequence"/>
</dbReference>
<protein>
    <submittedName>
        <fullName evidence="2">Uncharacterized protein</fullName>
    </submittedName>
</protein>
<gene>
    <name evidence="2" type="ORF">ACFSUB_13535</name>
</gene>
<keyword evidence="1" id="KW-0812">Transmembrane</keyword>
<organism evidence="2 3">
    <name type="scientific">Salibacterium lacus</name>
    <dbReference type="NCBI Taxonomy" id="1898109"/>
    <lineage>
        <taxon>Bacteria</taxon>
        <taxon>Bacillati</taxon>
        <taxon>Bacillota</taxon>
        <taxon>Bacilli</taxon>
        <taxon>Bacillales</taxon>
        <taxon>Bacillaceae</taxon>
    </lineage>
</organism>
<dbReference type="RefSeq" id="WP_380713803.1">
    <property type="nucleotide sequence ID" value="NZ_JBHUML010000005.1"/>
</dbReference>
<evidence type="ECO:0000256" key="1">
    <source>
        <dbReference type="SAM" id="Phobius"/>
    </source>
</evidence>
<keyword evidence="3" id="KW-1185">Reference proteome</keyword>
<reference evidence="3" key="1">
    <citation type="journal article" date="2019" name="Int. J. Syst. Evol. Microbiol.">
        <title>The Global Catalogue of Microorganisms (GCM) 10K type strain sequencing project: providing services to taxonomists for standard genome sequencing and annotation.</title>
        <authorList>
            <consortium name="The Broad Institute Genomics Platform"/>
            <consortium name="The Broad Institute Genome Sequencing Center for Infectious Disease"/>
            <person name="Wu L."/>
            <person name="Ma J."/>
        </authorList>
    </citation>
    <scope>NUCLEOTIDE SEQUENCE [LARGE SCALE GENOMIC DNA]</scope>
    <source>
        <strain evidence="3">KCTC 33792</strain>
    </source>
</reference>
<accession>A0ABW5T527</accession>
<name>A0ABW5T527_9BACI</name>
<evidence type="ECO:0000313" key="3">
    <source>
        <dbReference type="Proteomes" id="UP001597520"/>
    </source>
</evidence>